<evidence type="ECO:0000256" key="1">
    <source>
        <dbReference type="SAM" id="MobiDB-lite"/>
    </source>
</evidence>
<evidence type="ECO:0000313" key="2">
    <source>
        <dbReference type="EMBL" id="VEL19714.1"/>
    </source>
</evidence>
<dbReference type="EMBL" id="CAAALY010042877">
    <property type="protein sequence ID" value="VEL19714.1"/>
    <property type="molecule type" value="Genomic_DNA"/>
</dbReference>
<dbReference type="AlphaFoldDB" id="A0A3S5CGP3"/>
<feature type="compositionally biased region" description="Basic and acidic residues" evidence="1">
    <location>
        <begin position="120"/>
        <end position="135"/>
    </location>
</feature>
<dbReference type="Proteomes" id="UP000784294">
    <property type="component" value="Unassembled WGS sequence"/>
</dbReference>
<sequence length="172" mass="19683">MQLWQSVSQRNRRDLSPVGSDGWYVFGQMHSHICPTTIPSRPNVSSATSSPSVARKDSFKTHFSGQMGRRSVKVWTEHEMHQPKKRHRFELTRIGGEIGKGLINRASLKKRRAPHRSHSKNADQPKKPMRAERKREDCKIVPSRCMLFFSHAAETQDSFSLGLVGCQVFLTR</sequence>
<accession>A0A3S5CGP3</accession>
<feature type="region of interest" description="Disordered" evidence="1">
    <location>
        <begin position="108"/>
        <end position="135"/>
    </location>
</feature>
<reference evidence="2" key="1">
    <citation type="submission" date="2018-11" db="EMBL/GenBank/DDBJ databases">
        <authorList>
            <consortium name="Pathogen Informatics"/>
        </authorList>
    </citation>
    <scope>NUCLEOTIDE SEQUENCE</scope>
</reference>
<organism evidence="2 3">
    <name type="scientific">Protopolystoma xenopodis</name>
    <dbReference type="NCBI Taxonomy" id="117903"/>
    <lineage>
        <taxon>Eukaryota</taxon>
        <taxon>Metazoa</taxon>
        <taxon>Spiralia</taxon>
        <taxon>Lophotrochozoa</taxon>
        <taxon>Platyhelminthes</taxon>
        <taxon>Monogenea</taxon>
        <taxon>Polyopisthocotylea</taxon>
        <taxon>Polystomatidea</taxon>
        <taxon>Polystomatidae</taxon>
        <taxon>Protopolystoma</taxon>
    </lineage>
</organism>
<evidence type="ECO:0000313" key="3">
    <source>
        <dbReference type="Proteomes" id="UP000784294"/>
    </source>
</evidence>
<gene>
    <name evidence="2" type="ORF">PXEA_LOCUS13154</name>
</gene>
<feature type="compositionally biased region" description="Basic residues" evidence="1">
    <location>
        <begin position="108"/>
        <end position="119"/>
    </location>
</feature>
<name>A0A3S5CGP3_9PLAT</name>
<protein>
    <submittedName>
        <fullName evidence="2">Uncharacterized protein</fullName>
    </submittedName>
</protein>
<comment type="caution">
    <text evidence="2">The sequence shown here is derived from an EMBL/GenBank/DDBJ whole genome shotgun (WGS) entry which is preliminary data.</text>
</comment>
<proteinExistence type="predicted"/>
<keyword evidence="3" id="KW-1185">Reference proteome</keyword>